<gene>
    <name evidence="2" type="ORF">PQO03_11565</name>
</gene>
<name>A0ABY7VQR1_9BACT</name>
<evidence type="ECO:0000313" key="2">
    <source>
        <dbReference type="EMBL" id="WDE96347.1"/>
    </source>
</evidence>
<sequence length="189" mass="21700">MNRKFNIFYTVLLVSLSTFGGVIKWTNESLNSVASNSTDIFLGKVIEYKEQYLIDNKEITKEKADSFYDFKEEYHDKSSKETKGSQPPEPPGPREDPPLITVLITAKVNVTENLKGSILKDRILQYTCKSYYKHHSGCPDPKIALAVNKKEAIWYKSNKLNELHSIDIAHLETLKTLIKETKNHNHELQ</sequence>
<organism evidence="2 3">
    <name type="scientific">Lentisphaera profundi</name>
    <dbReference type="NCBI Taxonomy" id="1658616"/>
    <lineage>
        <taxon>Bacteria</taxon>
        <taxon>Pseudomonadati</taxon>
        <taxon>Lentisphaerota</taxon>
        <taxon>Lentisphaeria</taxon>
        <taxon>Lentisphaerales</taxon>
        <taxon>Lentisphaeraceae</taxon>
        <taxon>Lentisphaera</taxon>
    </lineage>
</organism>
<protein>
    <submittedName>
        <fullName evidence="2">Uncharacterized protein</fullName>
    </submittedName>
</protein>
<dbReference type="EMBL" id="CP117811">
    <property type="protein sequence ID" value="WDE96347.1"/>
    <property type="molecule type" value="Genomic_DNA"/>
</dbReference>
<evidence type="ECO:0000256" key="1">
    <source>
        <dbReference type="SAM" id="MobiDB-lite"/>
    </source>
</evidence>
<feature type="compositionally biased region" description="Basic and acidic residues" evidence="1">
    <location>
        <begin position="73"/>
        <end position="83"/>
    </location>
</feature>
<feature type="region of interest" description="Disordered" evidence="1">
    <location>
        <begin position="73"/>
        <end position="98"/>
    </location>
</feature>
<reference evidence="2 3" key="1">
    <citation type="submission" date="2023-02" db="EMBL/GenBank/DDBJ databases">
        <title>Genome sequence of Lentisphaera profundi SAORIC-696.</title>
        <authorList>
            <person name="Kim e."/>
            <person name="Cho J.-C."/>
            <person name="Choi A."/>
            <person name="Kang I."/>
        </authorList>
    </citation>
    <scope>NUCLEOTIDE SEQUENCE [LARGE SCALE GENOMIC DNA]</scope>
    <source>
        <strain evidence="2 3">SAORIC-696</strain>
    </source>
</reference>
<dbReference type="RefSeq" id="WP_274150415.1">
    <property type="nucleotide sequence ID" value="NZ_CP117811.1"/>
</dbReference>
<dbReference type="Proteomes" id="UP001214250">
    <property type="component" value="Chromosome 1"/>
</dbReference>
<accession>A0ABY7VQR1</accession>
<evidence type="ECO:0000313" key="3">
    <source>
        <dbReference type="Proteomes" id="UP001214250"/>
    </source>
</evidence>
<proteinExistence type="predicted"/>
<keyword evidence="3" id="KW-1185">Reference proteome</keyword>